<feature type="region of interest" description="Disordered" evidence="3">
    <location>
        <begin position="251"/>
        <end position="274"/>
    </location>
</feature>
<dbReference type="STRING" id="1367422.A0A178Z6B4"/>
<feature type="compositionally biased region" description="Basic and acidic residues" evidence="3">
    <location>
        <begin position="200"/>
        <end position="223"/>
    </location>
</feature>
<feature type="compositionally biased region" description="Basic and acidic residues" evidence="3">
    <location>
        <begin position="371"/>
        <end position="413"/>
    </location>
</feature>
<dbReference type="PANTHER" id="PTHR47845:SF1">
    <property type="entry name" value="NUCLEAR SPECKLE SPLICING REGULATORY PROTEIN 1 HOMOLOG"/>
    <property type="match status" value="1"/>
</dbReference>
<sequence length="413" mass="46662">MPSLAFGLNSAKSSSGVSKPAQKRKAFFDDDDDDAGEEIAAAPAPAYGAKKTSKPLRPLKDLDDGADDGEPPSKSHKLSQYGLQLPKSKSAGSATGTDKYVNLSALRSAKLHDEEASKIDASVYDYDAAYETFHAEKEKTSNEAGAPSGPKYMGSLLQSAEVRKRDQLRAREKLLQREREAEGDEFADKEKFVTGAYKKQQEEIKRMEEEEKKREEAEEERRKQGGGMTAFHKRMLEKDEERMRLIKEAEEEAARRKEGGVQEETPIEEEKSEAKMAEELNKQGAHIVVNDEGEVVDKRQLLSAGLNVAPKKPGKEHQPTARAESARKDEYWKSSKAVDARHAQRERQSRMMERQIEEMMEKQQQAEAEEEKQLQDKVKSKVSEADKMSARERFLQRKREREEEARKKKEAGG</sequence>
<feature type="region of interest" description="Disordered" evidence="3">
    <location>
        <begin position="306"/>
        <end position="413"/>
    </location>
</feature>
<dbReference type="InterPro" id="IPR053246">
    <property type="entry name" value="NS_splicing_regulatory_protein"/>
</dbReference>
<dbReference type="Pfam" id="PF09745">
    <property type="entry name" value="NSRP1_N"/>
    <property type="match status" value="1"/>
</dbReference>
<dbReference type="GeneID" id="30015339"/>
<accession>A0A178Z6B4</accession>
<reference evidence="5 6" key="1">
    <citation type="submission" date="2016-04" db="EMBL/GenBank/DDBJ databases">
        <title>Draft genome of Fonsecaea erecta CBS 125763.</title>
        <authorList>
            <person name="Weiss V.A."/>
            <person name="Vicente V.A."/>
            <person name="Raittz R.T."/>
            <person name="Moreno L.F."/>
            <person name="De Souza E.M."/>
            <person name="Pedrosa F.O."/>
            <person name="Steffens M.B."/>
            <person name="Faoro H."/>
            <person name="Tadra-Sfeir M.Z."/>
            <person name="Najafzadeh M.J."/>
            <person name="Felipe M.S."/>
            <person name="Teixeira M."/>
            <person name="Sun J."/>
            <person name="Xi L."/>
            <person name="Gomes R."/>
            <person name="De Azevedo C.M."/>
            <person name="Salgado C.G."/>
            <person name="Da Silva M.B."/>
            <person name="Nascimento M.F."/>
            <person name="Queiroz-Telles F."/>
            <person name="Attili D.S."/>
            <person name="Gorbushina A."/>
        </authorList>
    </citation>
    <scope>NUCLEOTIDE SEQUENCE [LARGE SCALE GENOMIC DNA]</scope>
    <source>
        <strain evidence="5 6">CBS 125763</strain>
    </source>
</reference>
<feature type="compositionally biased region" description="Low complexity" evidence="3">
    <location>
        <begin position="38"/>
        <end position="49"/>
    </location>
</feature>
<dbReference type="RefSeq" id="XP_018688090.1">
    <property type="nucleotide sequence ID" value="XM_018842677.1"/>
</dbReference>
<organism evidence="5 6">
    <name type="scientific">Fonsecaea erecta</name>
    <dbReference type="NCBI Taxonomy" id="1367422"/>
    <lineage>
        <taxon>Eukaryota</taxon>
        <taxon>Fungi</taxon>
        <taxon>Dikarya</taxon>
        <taxon>Ascomycota</taxon>
        <taxon>Pezizomycotina</taxon>
        <taxon>Eurotiomycetes</taxon>
        <taxon>Chaetothyriomycetidae</taxon>
        <taxon>Chaetothyriales</taxon>
        <taxon>Herpotrichiellaceae</taxon>
        <taxon>Fonsecaea</taxon>
    </lineage>
</organism>
<evidence type="ECO:0000313" key="6">
    <source>
        <dbReference type="Proteomes" id="UP000078343"/>
    </source>
</evidence>
<comment type="caution">
    <text evidence="5">The sequence shown here is derived from an EMBL/GenBank/DDBJ whole genome shotgun (WGS) entry which is preliminary data.</text>
</comment>
<dbReference type="OrthoDB" id="446635at2759"/>
<evidence type="ECO:0000256" key="2">
    <source>
        <dbReference type="ARBA" id="ARBA00023054"/>
    </source>
</evidence>
<proteinExistence type="inferred from homology"/>
<keyword evidence="6" id="KW-1185">Reference proteome</keyword>
<evidence type="ECO:0000313" key="5">
    <source>
        <dbReference type="EMBL" id="OAP54723.1"/>
    </source>
</evidence>
<name>A0A178Z6B4_9EURO</name>
<dbReference type="Proteomes" id="UP000078343">
    <property type="component" value="Unassembled WGS sequence"/>
</dbReference>
<evidence type="ECO:0000256" key="3">
    <source>
        <dbReference type="SAM" id="MobiDB-lite"/>
    </source>
</evidence>
<evidence type="ECO:0000259" key="4">
    <source>
        <dbReference type="Pfam" id="PF09745"/>
    </source>
</evidence>
<feature type="compositionally biased region" description="Basic and acidic residues" evidence="3">
    <location>
        <begin position="313"/>
        <end position="361"/>
    </location>
</feature>
<feature type="region of interest" description="Disordered" evidence="3">
    <location>
        <begin position="200"/>
        <end position="239"/>
    </location>
</feature>
<feature type="domain" description="Nuclear speckle splicing regulatory protein 1 N-terminal" evidence="4">
    <location>
        <begin position="110"/>
        <end position="224"/>
    </location>
</feature>
<evidence type="ECO:0000256" key="1">
    <source>
        <dbReference type="ARBA" id="ARBA00010126"/>
    </source>
</evidence>
<dbReference type="EMBL" id="LVYI01000013">
    <property type="protein sequence ID" value="OAP54723.1"/>
    <property type="molecule type" value="Genomic_DNA"/>
</dbReference>
<comment type="similarity">
    <text evidence="1">Belongs to the NSRP1 family.</text>
</comment>
<dbReference type="GO" id="GO:0000381">
    <property type="term" value="P:regulation of alternative mRNA splicing, via spliceosome"/>
    <property type="evidence" value="ECO:0007669"/>
    <property type="project" value="InterPro"/>
</dbReference>
<gene>
    <name evidence="5" type="ORF">AYL99_11171</name>
</gene>
<keyword evidence="2" id="KW-0175">Coiled coil</keyword>
<protein>
    <recommendedName>
        <fullName evidence="4">Nuclear speckle splicing regulatory protein 1 N-terminal domain-containing protein</fullName>
    </recommendedName>
</protein>
<dbReference type="PANTHER" id="PTHR47845">
    <property type="entry name" value="NUCLEAR SPECKLE SPLICING REGULATORY PROTEIN 1 HOMOLOG"/>
    <property type="match status" value="1"/>
</dbReference>
<feature type="compositionally biased region" description="Basic and acidic residues" evidence="3">
    <location>
        <begin position="251"/>
        <end position="260"/>
    </location>
</feature>
<dbReference type="InterPro" id="IPR018612">
    <property type="entry name" value="NSRP1_N"/>
</dbReference>
<feature type="region of interest" description="Disordered" evidence="3">
    <location>
        <begin position="1"/>
        <end position="97"/>
    </location>
</feature>
<dbReference type="AlphaFoldDB" id="A0A178Z6B4"/>